<name>A0A928ZR17_LEPEC</name>
<dbReference type="EMBL" id="JADEXP010000061">
    <property type="protein sequence ID" value="MBE9066850.1"/>
    <property type="molecule type" value="Genomic_DNA"/>
</dbReference>
<keyword evidence="2" id="KW-1185">Reference proteome</keyword>
<protein>
    <submittedName>
        <fullName evidence="1">Uncharacterized protein</fullName>
    </submittedName>
</protein>
<sequence>MAEKISDFDQAVAAYKDSCDRNNMTFQQPSEEHSELIHNVMYLRKSPASYVARYDTRRQRVLA</sequence>
<organism evidence="1 2">
    <name type="scientific">Leptolyngbya cf. ectocarpi LEGE 11479</name>
    <dbReference type="NCBI Taxonomy" id="1828722"/>
    <lineage>
        <taxon>Bacteria</taxon>
        <taxon>Bacillati</taxon>
        <taxon>Cyanobacteriota</taxon>
        <taxon>Cyanophyceae</taxon>
        <taxon>Leptolyngbyales</taxon>
        <taxon>Leptolyngbyaceae</taxon>
        <taxon>Leptolyngbya group</taxon>
        <taxon>Leptolyngbya</taxon>
    </lineage>
</organism>
<evidence type="ECO:0000313" key="1">
    <source>
        <dbReference type="EMBL" id="MBE9066850.1"/>
    </source>
</evidence>
<accession>A0A928ZR17</accession>
<evidence type="ECO:0000313" key="2">
    <source>
        <dbReference type="Proteomes" id="UP000615026"/>
    </source>
</evidence>
<reference evidence="1" key="1">
    <citation type="submission" date="2020-10" db="EMBL/GenBank/DDBJ databases">
        <authorList>
            <person name="Castelo-Branco R."/>
            <person name="Eusebio N."/>
            <person name="Adriana R."/>
            <person name="Vieira A."/>
            <person name="Brugerolle De Fraissinette N."/>
            <person name="Rezende De Castro R."/>
            <person name="Schneider M.P."/>
            <person name="Vasconcelos V."/>
            <person name="Leao P.N."/>
        </authorList>
    </citation>
    <scope>NUCLEOTIDE SEQUENCE</scope>
    <source>
        <strain evidence="1">LEGE 11479</strain>
    </source>
</reference>
<gene>
    <name evidence="1" type="ORF">IQ260_09310</name>
</gene>
<proteinExistence type="predicted"/>
<dbReference type="RefSeq" id="WP_193992828.1">
    <property type="nucleotide sequence ID" value="NZ_JADEXP010000061.1"/>
</dbReference>
<dbReference type="AlphaFoldDB" id="A0A928ZR17"/>
<dbReference type="Proteomes" id="UP000615026">
    <property type="component" value="Unassembled WGS sequence"/>
</dbReference>
<comment type="caution">
    <text evidence="1">The sequence shown here is derived from an EMBL/GenBank/DDBJ whole genome shotgun (WGS) entry which is preliminary data.</text>
</comment>